<comment type="caution">
    <text evidence="1">The sequence shown here is derived from an EMBL/GenBank/DDBJ whole genome shotgun (WGS) entry which is preliminary data.</text>
</comment>
<gene>
    <name evidence="1" type="ORF">C1645_825351</name>
</gene>
<evidence type="ECO:0000313" key="2">
    <source>
        <dbReference type="Proteomes" id="UP000265703"/>
    </source>
</evidence>
<keyword evidence="2" id="KW-1185">Reference proteome</keyword>
<sequence length="135" mass="15585">MANNLETLNQLYEVLYKKKNIIAIQKKLGISGNANQMANIEARKRKTLADSYELLLNFMEDIIPIWDDLSINANPILEVALQSNKASTGISYEEIFNLLLYLKENIIEIQKKFSIISYSNQERAEEVDENVRVQF</sequence>
<evidence type="ECO:0000313" key="1">
    <source>
        <dbReference type="EMBL" id="RIA89107.1"/>
    </source>
</evidence>
<reference evidence="1 2" key="1">
    <citation type="submission" date="2018-06" db="EMBL/GenBank/DDBJ databases">
        <title>Comparative genomics reveals the genomic features of Rhizophagus irregularis, R. cerebriforme, R. diaphanum and Gigaspora rosea, and their symbiotic lifestyle signature.</title>
        <authorList>
            <person name="Morin E."/>
            <person name="San Clemente H."/>
            <person name="Chen E.C.H."/>
            <person name="De La Providencia I."/>
            <person name="Hainaut M."/>
            <person name="Kuo A."/>
            <person name="Kohler A."/>
            <person name="Murat C."/>
            <person name="Tang N."/>
            <person name="Roy S."/>
            <person name="Loubradou J."/>
            <person name="Henrissat B."/>
            <person name="Grigoriev I.V."/>
            <person name="Corradi N."/>
            <person name="Roux C."/>
            <person name="Martin F.M."/>
        </authorList>
    </citation>
    <scope>NUCLEOTIDE SEQUENCE [LARGE SCALE GENOMIC DNA]</scope>
    <source>
        <strain evidence="1 2">DAOM 227022</strain>
    </source>
</reference>
<organism evidence="1 2">
    <name type="scientific">Glomus cerebriforme</name>
    <dbReference type="NCBI Taxonomy" id="658196"/>
    <lineage>
        <taxon>Eukaryota</taxon>
        <taxon>Fungi</taxon>
        <taxon>Fungi incertae sedis</taxon>
        <taxon>Mucoromycota</taxon>
        <taxon>Glomeromycotina</taxon>
        <taxon>Glomeromycetes</taxon>
        <taxon>Glomerales</taxon>
        <taxon>Glomeraceae</taxon>
        <taxon>Glomus</taxon>
    </lineage>
</organism>
<accession>A0A397SZ64</accession>
<dbReference type="EMBL" id="QKYT01000233">
    <property type="protein sequence ID" value="RIA89107.1"/>
    <property type="molecule type" value="Genomic_DNA"/>
</dbReference>
<dbReference type="OrthoDB" id="2314780at2759"/>
<name>A0A397SZ64_9GLOM</name>
<dbReference type="AlphaFoldDB" id="A0A397SZ64"/>
<dbReference type="STRING" id="658196.A0A397SZ64"/>
<proteinExistence type="predicted"/>
<protein>
    <submittedName>
        <fullName evidence="1">Uncharacterized protein</fullName>
    </submittedName>
</protein>
<dbReference type="Proteomes" id="UP000265703">
    <property type="component" value="Unassembled WGS sequence"/>
</dbReference>